<name>A0AAJ0I5T6_9PEZI</name>
<gene>
    <name evidence="1" type="ORF">B0T23DRAFT_318563</name>
</gene>
<dbReference type="RefSeq" id="XP_062691985.1">
    <property type="nucleotide sequence ID" value="XM_062835082.1"/>
</dbReference>
<protein>
    <submittedName>
        <fullName evidence="1">Uncharacterized protein</fullName>
    </submittedName>
</protein>
<dbReference type="EMBL" id="JAULSX010000005">
    <property type="protein sequence ID" value="KAK3490802.1"/>
    <property type="molecule type" value="Genomic_DNA"/>
</dbReference>
<dbReference type="GeneID" id="87872704"/>
<evidence type="ECO:0000313" key="1">
    <source>
        <dbReference type="EMBL" id="KAK3490802.1"/>
    </source>
</evidence>
<dbReference type="Proteomes" id="UP001285908">
    <property type="component" value="Unassembled WGS sequence"/>
</dbReference>
<proteinExistence type="predicted"/>
<comment type="caution">
    <text evidence="1">The sequence shown here is derived from an EMBL/GenBank/DDBJ whole genome shotgun (WGS) entry which is preliminary data.</text>
</comment>
<sequence>MERFRKPSSMQLTIPPSSVESCVTSVPFERWVLYEHPKNSLKPVCSSMDHHLAPKESWASKSPCLTAAKPNDDYPWADMGVLLESGKGSRAALQLFILLHLDDCPRCARPNPRAEESSIPAQRCRSLFLTYPVACASMFPTRFLRVFNVCQLRGRPSKYSWVLDKTQSQYPATYAYIPNIKV</sequence>
<accession>A0AAJ0I5T6</accession>
<reference evidence="1 2" key="1">
    <citation type="journal article" date="2023" name="Mol. Phylogenet. Evol.">
        <title>Genome-scale phylogeny and comparative genomics of the fungal order Sordariales.</title>
        <authorList>
            <person name="Hensen N."/>
            <person name="Bonometti L."/>
            <person name="Westerberg I."/>
            <person name="Brannstrom I.O."/>
            <person name="Guillou S."/>
            <person name="Cros-Aarteil S."/>
            <person name="Calhoun S."/>
            <person name="Haridas S."/>
            <person name="Kuo A."/>
            <person name="Mondo S."/>
            <person name="Pangilinan J."/>
            <person name="Riley R."/>
            <person name="LaButti K."/>
            <person name="Andreopoulos B."/>
            <person name="Lipzen A."/>
            <person name="Chen C."/>
            <person name="Yan M."/>
            <person name="Daum C."/>
            <person name="Ng V."/>
            <person name="Clum A."/>
            <person name="Steindorff A."/>
            <person name="Ohm R.A."/>
            <person name="Martin F."/>
            <person name="Silar P."/>
            <person name="Natvig D.O."/>
            <person name="Lalanne C."/>
            <person name="Gautier V."/>
            <person name="Ament-Velasquez S.L."/>
            <person name="Kruys A."/>
            <person name="Hutchinson M.I."/>
            <person name="Powell A.J."/>
            <person name="Barry K."/>
            <person name="Miller A.N."/>
            <person name="Grigoriev I.V."/>
            <person name="Debuchy R."/>
            <person name="Gladieux P."/>
            <person name="Hiltunen Thoren M."/>
            <person name="Johannesson H."/>
        </authorList>
    </citation>
    <scope>NUCLEOTIDE SEQUENCE [LARGE SCALE GENOMIC DNA]</scope>
    <source>
        <strain evidence="1 2">FGSC 10403</strain>
    </source>
</reference>
<organism evidence="1 2">
    <name type="scientific">Neurospora hispaniola</name>
    <dbReference type="NCBI Taxonomy" id="588809"/>
    <lineage>
        <taxon>Eukaryota</taxon>
        <taxon>Fungi</taxon>
        <taxon>Dikarya</taxon>
        <taxon>Ascomycota</taxon>
        <taxon>Pezizomycotina</taxon>
        <taxon>Sordariomycetes</taxon>
        <taxon>Sordariomycetidae</taxon>
        <taxon>Sordariales</taxon>
        <taxon>Sordariaceae</taxon>
        <taxon>Neurospora</taxon>
    </lineage>
</organism>
<keyword evidence="2" id="KW-1185">Reference proteome</keyword>
<evidence type="ECO:0000313" key="2">
    <source>
        <dbReference type="Proteomes" id="UP001285908"/>
    </source>
</evidence>
<dbReference type="AlphaFoldDB" id="A0AAJ0I5T6"/>